<dbReference type="EMBL" id="CP012621">
    <property type="protein sequence ID" value="ATG75804.1"/>
    <property type="molecule type" value="Genomic_DNA"/>
</dbReference>
<keyword evidence="2" id="KW-1185">Reference proteome</keyword>
<dbReference type="PANTHER" id="PTHR38773:SF1">
    <property type="entry name" value="PROTEIN SPRT"/>
    <property type="match status" value="1"/>
</dbReference>
<dbReference type="RefSeq" id="WP_094038069.1">
    <property type="nucleotide sequence ID" value="NZ_CP012621.1"/>
</dbReference>
<dbReference type="Pfam" id="PF10263">
    <property type="entry name" value="SprT-like"/>
    <property type="match status" value="1"/>
</dbReference>
<dbReference type="GO" id="GO:0006950">
    <property type="term" value="P:response to stress"/>
    <property type="evidence" value="ECO:0007669"/>
    <property type="project" value="UniProtKB-ARBA"/>
</dbReference>
<dbReference type="PANTHER" id="PTHR38773">
    <property type="entry name" value="PROTEIN SPRT"/>
    <property type="match status" value="1"/>
</dbReference>
<dbReference type="InterPro" id="IPR006640">
    <property type="entry name" value="SprT-like_domain"/>
</dbReference>
<dbReference type="OrthoDB" id="267364at2"/>
<reference evidence="2" key="1">
    <citation type="submission" date="2015-09" db="EMBL/GenBank/DDBJ databases">
        <authorList>
            <person name="Shao Z."/>
            <person name="Wang L."/>
        </authorList>
    </citation>
    <scope>NUCLEOTIDE SEQUENCE [LARGE SCALE GENOMIC DNA]</scope>
    <source>
        <strain evidence="2">F13-1</strain>
    </source>
</reference>
<dbReference type="Proteomes" id="UP000217763">
    <property type="component" value="Chromosome"/>
</dbReference>
<dbReference type="SMART" id="SM00731">
    <property type="entry name" value="SprT"/>
    <property type="match status" value="1"/>
</dbReference>
<evidence type="ECO:0000313" key="1">
    <source>
        <dbReference type="EMBL" id="ATG75804.1"/>
    </source>
</evidence>
<protein>
    <submittedName>
        <fullName evidence="1">SprT protein</fullName>
    </submittedName>
</protein>
<dbReference type="KEGG" id="zdf:AN401_05235"/>
<sequence length="170" mass="19631">MSQPSDTLCQQVRDRVDQCLALAGQRLGQDFPAPRVRFDQRGRIAGSAWLERGELRFNPVLLADNAVDFLTEIVPHEVAHLVVFHRFGKVRPHGAEWQAVMRDVFGLEPRTRHRLNTAKVAPTFPYDCGCRLHQLSLRRHNSIRRGKQRYLCMHCGQLLKPHLPTRRKNP</sequence>
<accession>A0A231N3E4</accession>
<proteinExistence type="predicted"/>
<evidence type="ECO:0000313" key="2">
    <source>
        <dbReference type="Proteomes" id="UP000217763"/>
    </source>
</evidence>
<gene>
    <name evidence="1" type="ORF">AN401_05235</name>
</gene>
<name>A0A231N3E4_9GAMM</name>
<organism evidence="1 2">
    <name type="scientific">Zobellella denitrificans</name>
    <dbReference type="NCBI Taxonomy" id="347534"/>
    <lineage>
        <taxon>Bacteria</taxon>
        <taxon>Pseudomonadati</taxon>
        <taxon>Pseudomonadota</taxon>
        <taxon>Gammaproteobacteria</taxon>
        <taxon>Aeromonadales</taxon>
        <taxon>Aeromonadaceae</taxon>
        <taxon>Zobellella</taxon>
    </lineage>
</organism>
<dbReference type="NCBIfam" id="NF003421">
    <property type="entry name" value="PRK04860.1"/>
    <property type="match status" value="1"/>
</dbReference>
<dbReference type="AlphaFoldDB" id="A0A231N3E4"/>